<keyword evidence="2" id="KW-0472">Membrane</keyword>
<sequence>MDHLFEKQKWKRKISTHPPEIPKGKRTKMRAHKEYPRHRFKIIIIDKPSNISGSSFGPSSKSQGNDKTSQGYVPWKVVYSSTPPPASLNALPSTVKAYLDICIDGIMYVAQVREERLMAQFDVDVVEARAREDFMMARLAKLSRKLLLYKRVRALIWILTISLPLLTHVHPTCHSEEFISSSSLHHILTFIYLFSGILSFFLF</sequence>
<keyword evidence="2" id="KW-1133">Transmembrane helix</keyword>
<evidence type="ECO:0000313" key="4">
    <source>
        <dbReference type="Proteomes" id="UP001157006"/>
    </source>
</evidence>
<proteinExistence type="predicted"/>
<keyword evidence="4" id="KW-1185">Reference proteome</keyword>
<reference evidence="3 4" key="1">
    <citation type="submission" date="2023-01" db="EMBL/GenBank/DDBJ databases">
        <authorList>
            <person name="Kreplak J."/>
        </authorList>
    </citation>
    <scope>NUCLEOTIDE SEQUENCE [LARGE SCALE GENOMIC DNA]</scope>
</reference>
<evidence type="ECO:0000256" key="2">
    <source>
        <dbReference type="SAM" id="Phobius"/>
    </source>
</evidence>
<protein>
    <submittedName>
        <fullName evidence="3">Uncharacterized protein</fullName>
    </submittedName>
</protein>
<feature type="transmembrane region" description="Helical" evidence="2">
    <location>
        <begin position="154"/>
        <end position="171"/>
    </location>
</feature>
<feature type="region of interest" description="Disordered" evidence="1">
    <location>
        <begin position="1"/>
        <end position="30"/>
    </location>
</feature>
<name>A0AAV0YXG5_VICFA</name>
<evidence type="ECO:0000256" key="1">
    <source>
        <dbReference type="SAM" id="MobiDB-lite"/>
    </source>
</evidence>
<accession>A0AAV0YXG5</accession>
<gene>
    <name evidence="3" type="ORF">VFH_I362040</name>
</gene>
<dbReference type="EMBL" id="OX451736">
    <property type="protein sequence ID" value="CAI8588737.1"/>
    <property type="molecule type" value="Genomic_DNA"/>
</dbReference>
<dbReference type="Proteomes" id="UP001157006">
    <property type="component" value="Chromosome 1L"/>
</dbReference>
<feature type="transmembrane region" description="Helical" evidence="2">
    <location>
        <begin position="183"/>
        <end position="202"/>
    </location>
</feature>
<dbReference type="AlphaFoldDB" id="A0AAV0YXG5"/>
<organism evidence="3 4">
    <name type="scientific">Vicia faba</name>
    <name type="common">Broad bean</name>
    <name type="synonym">Faba vulgaris</name>
    <dbReference type="NCBI Taxonomy" id="3906"/>
    <lineage>
        <taxon>Eukaryota</taxon>
        <taxon>Viridiplantae</taxon>
        <taxon>Streptophyta</taxon>
        <taxon>Embryophyta</taxon>
        <taxon>Tracheophyta</taxon>
        <taxon>Spermatophyta</taxon>
        <taxon>Magnoliopsida</taxon>
        <taxon>eudicotyledons</taxon>
        <taxon>Gunneridae</taxon>
        <taxon>Pentapetalae</taxon>
        <taxon>rosids</taxon>
        <taxon>fabids</taxon>
        <taxon>Fabales</taxon>
        <taxon>Fabaceae</taxon>
        <taxon>Papilionoideae</taxon>
        <taxon>50 kb inversion clade</taxon>
        <taxon>NPAAA clade</taxon>
        <taxon>Hologalegina</taxon>
        <taxon>IRL clade</taxon>
        <taxon>Fabeae</taxon>
        <taxon>Vicia</taxon>
    </lineage>
</organism>
<keyword evidence="2" id="KW-0812">Transmembrane</keyword>
<evidence type="ECO:0000313" key="3">
    <source>
        <dbReference type="EMBL" id="CAI8588737.1"/>
    </source>
</evidence>